<dbReference type="PANTHER" id="PTHR30041">
    <property type="entry name" value="ARSENATE REDUCTASE"/>
    <property type="match status" value="1"/>
</dbReference>
<organism evidence="2 3">
    <name type="scientific">Nonomuraea antimicrobica</name>
    <dbReference type="NCBI Taxonomy" id="561173"/>
    <lineage>
        <taxon>Bacteria</taxon>
        <taxon>Bacillati</taxon>
        <taxon>Actinomycetota</taxon>
        <taxon>Actinomycetes</taxon>
        <taxon>Streptosporangiales</taxon>
        <taxon>Streptosporangiaceae</taxon>
        <taxon>Nonomuraea</taxon>
    </lineage>
</organism>
<sequence length="119" mass="13218">MEIWHNPRCSKSRTAKAALDAAGTPYTERRYLDQPPTEAELAALVTKLGVEPWDITRMSEPIAKDLDLANAPRDRSAWLKVLAEHPSLIQRPIVITGDGRAYVPRDAETLRRALGDDAS</sequence>
<dbReference type="EMBL" id="BAAAZP010000027">
    <property type="protein sequence ID" value="GAA3655049.1"/>
    <property type="molecule type" value="Genomic_DNA"/>
</dbReference>
<dbReference type="Pfam" id="PF03960">
    <property type="entry name" value="ArsC"/>
    <property type="match status" value="1"/>
</dbReference>
<keyword evidence="3" id="KW-1185">Reference proteome</keyword>
<dbReference type="SUPFAM" id="SSF52833">
    <property type="entry name" value="Thioredoxin-like"/>
    <property type="match status" value="1"/>
</dbReference>
<dbReference type="RefSeq" id="WP_344874843.1">
    <property type="nucleotide sequence ID" value="NZ_BAAAZP010000027.1"/>
</dbReference>
<evidence type="ECO:0000313" key="2">
    <source>
        <dbReference type="EMBL" id="GAA3655049.1"/>
    </source>
</evidence>
<dbReference type="Gene3D" id="3.40.30.10">
    <property type="entry name" value="Glutaredoxin"/>
    <property type="match status" value="1"/>
</dbReference>
<dbReference type="PANTHER" id="PTHR30041:SF4">
    <property type="entry name" value="ARSENATE REDUCTASE"/>
    <property type="match status" value="1"/>
</dbReference>
<proteinExistence type="inferred from homology"/>
<dbReference type="InterPro" id="IPR036249">
    <property type="entry name" value="Thioredoxin-like_sf"/>
</dbReference>
<dbReference type="PROSITE" id="PS51353">
    <property type="entry name" value="ARSC"/>
    <property type="match status" value="1"/>
</dbReference>
<reference evidence="3" key="1">
    <citation type="journal article" date="2019" name="Int. J. Syst. Evol. Microbiol.">
        <title>The Global Catalogue of Microorganisms (GCM) 10K type strain sequencing project: providing services to taxonomists for standard genome sequencing and annotation.</title>
        <authorList>
            <consortium name="The Broad Institute Genomics Platform"/>
            <consortium name="The Broad Institute Genome Sequencing Center for Infectious Disease"/>
            <person name="Wu L."/>
            <person name="Ma J."/>
        </authorList>
    </citation>
    <scope>NUCLEOTIDE SEQUENCE [LARGE SCALE GENOMIC DNA]</scope>
    <source>
        <strain evidence="3">JCM 16904</strain>
    </source>
</reference>
<evidence type="ECO:0000256" key="1">
    <source>
        <dbReference type="PROSITE-ProRule" id="PRU01282"/>
    </source>
</evidence>
<dbReference type="InterPro" id="IPR006660">
    <property type="entry name" value="Arsenate_reductase-like"/>
</dbReference>
<accession>A0ABP7BCK7</accession>
<comment type="similarity">
    <text evidence="1">Belongs to the ArsC family.</text>
</comment>
<dbReference type="Proteomes" id="UP001500902">
    <property type="component" value="Unassembled WGS sequence"/>
</dbReference>
<comment type="caution">
    <text evidence="2">The sequence shown here is derived from an EMBL/GenBank/DDBJ whole genome shotgun (WGS) entry which is preliminary data.</text>
</comment>
<evidence type="ECO:0000313" key="3">
    <source>
        <dbReference type="Proteomes" id="UP001500902"/>
    </source>
</evidence>
<name>A0ABP7BCK7_9ACTN</name>
<gene>
    <name evidence="2" type="ORF">GCM10022224_017670</name>
</gene>
<protein>
    <submittedName>
        <fullName evidence="2">Arsenate reductase family protein</fullName>
    </submittedName>
</protein>